<dbReference type="InterPro" id="IPR003661">
    <property type="entry name" value="HisK_dim/P_dom"/>
</dbReference>
<dbReference type="Pfam" id="PF12833">
    <property type="entry name" value="HTH_18"/>
    <property type="match status" value="1"/>
</dbReference>
<dbReference type="Pfam" id="PF00512">
    <property type="entry name" value="HisKA"/>
    <property type="match status" value="1"/>
</dbReference>
<dbReference type="InterPro" id="IPR018060">
    <property type="entry name" value="HTH_AraC"/>
</dbReference>
<gene>
    <name evidence="12" type="ORF">GCM10023313_21970</name>
</gene>
<dbReference type="PANTHER" id="PTHR43547:SF2">
    <property type="entry name" value="HYBRID SIGNAL TRANSDUCTION HISTIDINE KINASE C"/>
    <property type="match status" value="1"/>
</dbReference>
<dbReference type="SMART" id="SM00342">
    <property type="entry name" value="HTH_ARAC"/>
    <property type="match status" value="1"/>
</dbReference>
<evidence type="ECO:0000313" key="13">
    <source>
        <dbReference type="Proteomes" id="UP001501436"/>
    </source>
</evidence>
<comment type="catalytic activity">
    <reaction evidence="1">
        <text>ATP + protein L-histidine = ADP + protein N-phospho-L-histidine.</text>
        <dbReference type="EC" id="2.7.13.3"/>
    </reaction>
</comment>
<dbReference type="CDD" id="cd00146">
    <property type="entry name" value="PKD"/>
    <property type="match status" value="1"/>
</dbReference>
<dbReference type="Pfam" id="PF00072">
    <property type="entry name" value="Response_reg"/>
    <property type="match status" value="1"/>
</dbReference>
<dbReference type="SMART" id="SM00388">
    <property type="entry name" value="HisKA"/>
    <property type="match status" value="1"/>
</dbReference>
<dbReference type="PROSITE" id="PS50110">
    <property type="entry name" value="RESPONSE_REGULATORY"/>
    <property type="match status" value="1"/>
</dbReference>
<sequence length="1387" mass="155530">MMKIAAPRAILLFVFLFFAPFYSGAQNDPLNFSNLTAKDGLSSNTVYAILKDRYGFLWFATEDGLNRFDGTNFRIYRYVAGDSLSIGANHVTALYEDKRGTLWVGTNGGSLSVYNRNADSFFNFSSMPGNVIGGAVTSICGDGNDNVWVGCYDGLFSIDITTRKVKRIPTGINVAGKPVTKVFLSAYKDSRQQMWFGTDRGLYRYNSKTGTFTLYGHNGNDKNSLAANLVLSIAEDSKHNLWIGTVGGLSKLNSDGKTFINLKHNHNIKGGLSSDIVYAIAPDRSNNDLWLATEEGLDILNTETGVITTYKPDKRDKSSLSSRSIRSIYIDKLGIYWLGTFQGGINKYDKNFSYFSKKESNPFDNRGLSASVVTSFAEWKGKGIFIGTDGGGLNLYHPETGLFDHNNITPKRAGTPHGMAVLALEMAKNGQLWIGTYLDGLFAYNPTTGAYRQFTKGTGNLDLNFNDIFCVKEDSKGNIWIGTNGGGINIYDPKRQVIDKITNDFSRPNDTRYPVNNIIRAFAEDRRGKMWVGTFGGGISVWNPATRRFKFYNKTNNNLPNDYVLSILEDSRGRIWAGTSGGGLSLLNAASDKFVTYSENDGLANDVVQKLLEDSHGRLWLSTNQGISSFDAGIKSFVNYTHHNGLQNNPFVRGAGLRDSNGELYFGGQDGFNHFNPLGMNRNKNVPPVVLTELKVDNKRVMPADKGPIQEPILLAKEIHLDYRQSFSISFVALNYTNSQQNKYKYRLIGFNRDWITAGKEHTASYTNLNPGTYEFQVKASNNDGLWNNTGRTVRIIVAPPFWLSVYAFITYLAAGLALLFYIRHRGIRKLKTQFALQQERQQAKQAIESQRREAEHTRELDQLKIKFLTNLSHEFRTPISLIVGPVDNLLDKIKEPELTGQLGLIKRNGRRLLNLVNQLLDFRKMEEDELKLKLGRGEIVQYIREVTDSFTDLAERKQINLRFVTPNRKAYVYFDANKVERILFNLLSNAFKFTQEGGLVTVELAVNEMDGTDKVNVVCSVTDTGIGIPADVLAKVFDRFFQTETGPAILNQGSGIGLSITREFVKMHDGQIYAESEQGKGSRFVFEIPLRVAESDVEITATPYPKIIAIEPLAVVEPAPAELPADELVNMPSVLIIDDDEDFRFYLKDNLKAHYRIYEASNGKEGWQMALSRHPDVIVSDINMPLMNGIELGKKLKADKRTLHIPMILLTASNAENDQIKGLESGVNDFITKPFNFAVLEVKIKNLLTYSRNARETYSRQLQVTAGNVVIESENEKFLNKVMQYIEHNLTDPQLSVEGLSRELVISRVSLYKKLLDITGMSPVEFIRSVKLEKAAVLLEKSDMNIAQIAYQTGFSTPNYFTKAFKEKYNMVPSEYIEAKRKLQDA</sequence>
<evidence type="ECO:0000256" key="1">
    <source>
        <dbReference type="ARBA" id="ARBA00000085"/>
    </source>
</evidence>
<dbReference type="PROSITE" id="PS50109">
    <property type="entry name" value="HIS_KIN"/>
    <property type="match status" value="1"/>
</dbReference>
<dbReference type="SMART" id="SM00387">
    <property type="entry name" value="HATPase_c"/>
    <property type="match status" value="1"/>
</dbReference>
<feature type="domain" description="HTH araC/xylS-type" evidence="9">
    <location>
        <begin position="1281"/>
        <end position="1380"/>
    </location>
</feature>
<organism evidence="12 13">
    <name type="scientific">Mucilaginibacter defluvii</name>
    <dbReference type="NCBI Taxonomy" id="1196019"/>
    <lineage>
        <taxon>Bacteria</taxon>
        <taxon>Pseudomonadati</taxon>
        <taxon>Bacteroidota</taxon>
        <taxon>Sphingobacteriia</taxon>
        <taxon>Sphingobacteriales</taxon>
        <taxon>Sphingobacteriaceae</taxon>
        <taxon>Mucilaginibacter</taxon>
    </lineage>
</organism>
<evidence type="ECO:0000256" key="3">
    <source>
        <dbReference type="ARBA" id="ARBA00022553"/>
    </source>
</evidence>
<dbReference type="Pfam" id="PF07495">
    <property type="entry name" value="Y_Y_Y"/>
    <property type="match status" value="1"/>
</dbReference>
<dbReference type="Proteomes" id="UP001501436">
    <property type="component" value="Unassembled WGS sequence"/>
</dbReference>
<feature type="domain" description="Histidine kinase" evidence="10">
    <location>
        <begin position="871"/>
        <end position="1093"/>
    </location>
</feature>
<dbReference type="InterPro" id="IPR036097">
    <property type="entry name" value="HisK_dim/P_sf"/>
</dbReference>
<dbReference type="SUPFAM" id="SSF52172">
    <property type="entry name" value="CheY-like"/>
    <property type="match status" value="1"/>
</dbReference>
<reference evidence="13" key="1">
    <citation type="journal article" date="2019" name="Int. J. Syst. Evol. Microbiol.">
        <title>The Global Catalogue of Microorganisms (GCM) 10K type strain sequencing project: providing services to taxonomists for standard genome sequencing and annotation.</title>
        <authorList>
            <consortium name="The Broad Institute Genomics Platform"/>
            <consortium name="The Broad Institute Genome Sequencing Center for Infectious Disease"/>
            <person name="Wu L."/>
            <person name="Ma J."/>
        </authorList>
    </citation>
    <scope>NUCLEOTIDE SEQUENCE [LARGE SCALE GENOMIC DNA]</scope>
    <source>
        <strain evidence="13">JCM 18283</strain>
    </source>
</reference>
<evidence type="ECO:0000259" key="11">
    <source>
        <dbReference type="PROSITE" id="PS50110"/>
    </source>
</evidence>
<dbReference type="Gene3D" id="1.10.10.60">
    <property type="entry name" value="Homeodomain-like"/>
    <property type="match status" value="2"/>
</dbReference>
<dbReference type="PROSITE" id="PS01124">
    <property type="entry name" value="HTH_ARAC_FAMILY_2"/>
    <property type="match status" value="1"/>
</dbReference>
<dbReference type="SUPFAM" id="SSF50998">
    <property type="entry name" value="Quinoprotein alcohol dehydrogenase-like"/>
    <property type="match status" value="1"/>
</dbReference>
<dbReference type="RefSeq" id="WP_345331248.1">
    <property type="nucleotide sequence ID" value="NZ_BAABJI010000002.1"/>
</dbReference>
<dbReference type="Gene3D" id="3.40.50.2300">
    <property type="match status" value="1"/>
</dbReference>
<dbReference type="InterPro" id="IPR036890">
    <property type="entry name" value="HATPase_C_sf"/>
</dbReference>
<dbReference type="InterPro" id="IPR003594">
    <property type="entry name" value="HATPase_dom"/>
</dbReference>
<keyword evidence="8" id="KW-1133">Transmembrane helix</keyword>
<dbReference type="InterPro" id="IPR009057">
    <property type="entry name" value="Homeodomain-like_sf"/>
</dbReference>
<dbReference type="InterPro" id="IPR004358">
    <property type="entry name" value="Sig_transdc_His_kin-like_C"/>
</dbReference>
<dbReference type="SUPFAM" id="SSF46689">
    <property type="entry name" value="Homeodomain-like"/>
    <property type="match status" value="1"/>
</dbReference>
<keyword evidence="12" id="KW-0808">Transferase</keyword>
<feature type="coiled-coil region" evidence="7">
    <location>
        <begin position="834"/>
        <end position="867"/>
    </location>
</feature>
<dbReference type="InterPro" id="IPR015943">
    <property type="entry name" value="WD40/YVTN_repeat-like_dom_sf"/>
</dbReference>
<dbReference type="EMBL" id="BAABJI010000002">
    <property type="protein sequence ID" value="GAA4917935.1"/>
    <property type="molecule type" value="Genomic_DNA"/>
</dbReference>
<evidence type="ECO:0000256" key="8">
    <source>
        <dbReference type="SAM" id="Phobius"/>
    </source>
</evidence>
<dbReference type="SUPFAM" id="SSF47384">
    <property type="entry name" value="Homodimeric domain of signal transducing histidine kinase"/>
    <property type="match status" value="1"/>
</dbReference>
<comment type="caution">
    <text evidence="12">The sequence shown here is derived from an EMBL/GenBank/DDBJ whole genome shotgun (WGS) entry which is preliminary data.</text>
</comment>
<dbReference type="PANTHER" id="PTHR43547">
    <property type="entry name" value="TWO-COMPONENT HISTIDINE KINASE"/>
    <property type="match status" value="1"/>
</dbReference>
<evidence type="ECO:0000313" key="12">
    <source>
        <dbReference type="EMBL" id="GAA4917935.1"/>
    </source>
</evidence>
<evidence type="ECO:0000256" key="5">
    <source>
        <dbReference type="ARBA" id="ARBA00023163"/>
    </source>
</evidence>
<dbReference type="Pfam" id="PF02518">
    <property type="entry name" value="HATPase_c"/>
    <property type="match status" value="1"/>
</dbReference>
<dbReference type="PRINTS" id="PR00344">
    <property type="entry name" value="BCTRLSENSOR"/>
</dbReference>
<dbReference type="InterPro" id="IPR001789">
    <property type="entry name" value="Sig_transdc_resp-reg_receiver"/>
</dbReference>
<dbReference type="Gene3D" id="2.130.10.10">
    <property type="entry name" value="YVTN repeat-like/Quinoprotein amine dehydrogenase"/>
    <property type="match status" value="2"/>
</dbReference>
<dbReference type="Gene3D" id="2.60.40.10">
    <property type="entry name" value="Immunoglobulins"/>
    <property type="match status" value="1"/>
</dbReference>
<feature type="transmembrane region" description="Helical" evidence="8">
    <location>
        <begin position="802"/>
        <end position="823"/>
    </location>
</feature>
<name>A0ABP9FVC8_9SPHI</name>
<keyword evidence="12" id="KW-0418">Kinase</keyword>
<dbReference type="GO" id="GO:0016301">
    <property type="term" value="F:kinase activity"/>
    <property type="evidence" value="ECO:0007669"/>
    <property type="project" value="UniProtKB-KW"/>
</dbReference>
<keyword evidence="13" id="KW-1185">Reference proteome</keyword>
<proteinExistence type="predicted"/>
<evidence type="ECO:0000256" key="6">
    <source>
        <dbReference type="PROSITE-ProRule" id="PRU00169"/>
    </source>
</evidence>
<protein>
    <recommendedName>
        <fullName evidence="2">histidine kinase</fullName>
        <ecNumber evidence="2">2.7.13.3</ecNumber>
    </recommendedName>
</protein>
<evidence type="ECO:0000256" key="4">
    <source>
        <dbReference type="ARBA" id="ARBA00023015"/>
    </source>
</evidence>
<dbReference type="InterPro" id="IPR011006">
    <property type="entry name" value="CheY-like_superfamily"/>
</dbReference>
<dbReference type="InterPro" id="IPR013783">
    <property type="entry name" value="Ig-like_fold"/>
</dbReference>
<evidence type="ECO:0000256" key="7">
    <source>
        <dbReference type="SAM" id="Coils"/>
    </source>
</evidence>
<dbReference type="InterPro" id="IPR011123">
    <property type="entry name" value="Y_Y_Y"/>
</dbReference>
<keyword evidence="8" id="KW-0472">Membrane</keyword>
<accession>A0ABP9FVC8</accession>
<dbReference type="EC" id="2.7.13.3" evidence="2"/>
<dbReference type="SMART" id="SM00448">
    <property type="entry name" value="REC"/>
    <property type="match status" value="1"/>
</dbReference>
<dbReference type="CDD" id="cd00082">
    <property type="entry name" value="HisKA"/>
    <property type="match status" value="1"/>
</dbReference>
<keyword evidence="4" id="KW-0805">Transcription regulation</keyword>
<dbReference type="InterPro" id="IPR011047">
    <property type="entry name" value="Quinoprotein_ADH-like_sf"/>
</dbReference>
<keyword evidence="3 6" id="KW-0597">Phosphoprotein</keyword>
<keyword evidence="5" id="KW-0804">Transcription</keyword>
<dbReference type="Pfam" id="PF07494">
    <property type="entry name" value="Reg_prop"/>
    <property type="match status" value="7"/>
</dbReference>
<feature type="domain" description="Response regulatory" evidence="11">
    <location>
        <begin position="1134"/>
        <end position="1249"/>
    </location>
</feature>
<dbReference type="CDD" id="cd17574">
    <property type="entry name" value="REC_OmpR"/>
    <property type="match status" value="1"/>
</dbReference>
<dbReference type="SUPFAM" id="SSF63829">
    <property type="entry name" value="Calcium-dependent phosphotriesterase"/>
    <property type="match status" value="1"/>
</dbReference>
<dbReference type="CDD" id="cd16922">
    <property type="entry name" value="HATPase_EvgS-ArcB-TorS-like"/>
    <property type="match status" value="1"/>
</dbReference>
<evidence type="ECO:0000256" key="2">
    <source>
        <dbReference type="ARBA" id="ARBA00012438"/>
    </source>
</evidence>
<evidence type="ECO:0000259" key="10">
    <source>
        <dbReference type="PROSITE" id="PS50109"/>
    </source>
</evidence>
<keyword evidence="7" id="KW-0175">Coiled coil</keyword>
<feature type="modified residue" description="4-aspartylphosphate" evidence="6">
    <location>
        <position position="1182"/>
    </location>
</feature>
<dbReference type="Gene3D" id="1.10.287.130">
    <property type="match status" value="1"/>
</dbReference>
<keyword evidence="8" id="KW-0812">Transmembrane</keyword>
<dbReference type="SUPFAM" id="SSF55874">
    <property type="entry name" value="ATPase domain of HSP90 chaperone/DNA topoisomerase II/histidine kinase"/>
    <property type="match status" value="1"/>
</dbReference>
<dbReference type="InterPro" id="IPR011110">
    <property type="entry name" value="Reg_prop"/>
</dbReference>
<evidence type="ECO:0000259" key="9">
    <source>
        <dbReference type="PROSITE" id="PS01124"/>
    </source>
</evidence>
<dbReference type="InterPro" id="IPR005467">
    <property type="entry name" value="His_kinase_dom"/>
</dbReference>
<dbReference type="Gene3D" id="3.30.565.10">
    <property type="entry name" value="Histidine kinase-like ATPase, C-terminal domain"/>
    <property type="match status" value="1"/>
</dbReference>